<evidence type="ECO:0000313" key="4">
    <source>
        <dbReference type="Proteomes" id="UP000467700"/>
    </source>
</evidence>
<evidence type="ECO:0000256" key="1">
    <source>
        <dbReference type="SAM" id="MobiDB-lite"/>
    </source>
</evidence>
<protein>
    <submittedName>
        <fullName evidence="3">Uncharacterized protein</fullName>
    </submittedName>
</protein>
<feature type="compositionally biased region" description="Low complexity" evidence="1">
    <location>
        <begin position="102"/>
        <end position="114"/>
    </location>
</feature>
<keyword evidence="2" id="KW-1133">Transmembrane helix</keyword>
<feature type="compositionally biased region" description="Low complexity" evidence="1">
    <location>
        <begin position="610"/>
        <end position="627"/>
    </location>
</feature>
<feature type="compositionally biased region" description="Low complexity" evidence="1">
    <location>
        <begin position="454"/>
        <end position="471"/>
    </location>
</feature>
<feature type="compositionally biased region" description="Polar residues" evidence="1">
    <location>
        <begin position="119"/>
        <end position="134"/>
    </location>
</feature>
<feature type="region of interest" description="Disordered" evidence="1">
    <location>
        <begin position="195"/>
        <end position="216"/>
    </location>
</feature>
<accession>A0A8S0W3D1</accession>
<dbReference type="OrthoDB" id="3265734at2759"/>
<gene>
    <name evidence="3" type="ORF">AAE3_LOCUS2946</name>
</gene>
<name>A0A8S0W3D1_CYCAE</name>
<feature type="region of interest" description="Disordered" evidence="1">
    <location>
        <begin position="551"/>
        <end position="628"/>
    </location>
</feature>
<keyword evidence="2" id="KW-0472">Membrane</keyword>
<keyword evidence="2" id="KW-0812">Transmembrane</keyword>
<proteinExistence type="predicted"/>
<feature type="transmembrane region" description="Helical" evidence="2">
    <location>
        <begin position="519"/>
        <end position="540"/>
    </location>
</feature>
<keyword evidence="4" id="KW-1185">Reference proteome</keyword>
<feature type="transmembrane region" description="Helical" evidence="2">
    <location>
        <begin position="231"/>
        <end position="255"/>
    </location>
</feature>
<feature type="region of interest" description="Disordered" evidence="1">
    <location>
        <begin position="93"/>
        <end position="134"/>
    </location>
</feature>
<evidence type="ECO:0000256" key="2">
    <source>
        <dbReference type="SAM" id="Phobius"/>
    </source>
</evidence>
<feature type="compositionally biased region" description="Polar residues" evidence="1">
    <location>
        <begin position="584"/>
        <end position="603"/>
    </location>
</feature>
<feature type="compositionally biased region" description="Low complexity" evidence="1">
    <location>
        <begin position="412"/>
        <end position="447"/>
    </location>
</feature>
<dbReference type="Proteomes" id="UP000467700">
    <property type="component" value="Unassembled WGS sequence"/>
</dbReference>
<comment type="caution">
    <text evidence="3">The sequence shown here is derived from an EMBL/GenBank/DDBJ whole genome shotgun (WGS) entry which is preliminary data.</text>
</comment>
<feature type="region of interest" description="Disordered" evidence="1">
    <location>
        <begin position="652"/>
        <end position="683"/>
    </location>
</feature>
<evidence type="ECO:0000313" key="3">
    <source>
        <dbReference type="EMBL" id="CAA7260814.1"/>
    </source>
</evidence>
<reference evidence="3 4" key="1">
    <citation type="submission" date="2020-01" db="EMBL/GenBank/DDBJ databases">
        <authorList>
            <person name="Gupta K D."/>
        </authorList>
    </citation>
    <scope>NUCLEOTIDE SEQUENCE [LARGE SCALE GENOMIC DNA]</scope>
</reference>
<feature type="compositionally biased region" description="Basic and acidic residues" evidence="1">
    <location>
        <begin position="666"/>
        <end position="675"/>
    </location>
</feature>
<feature type="region of interest" description="Disordered" evidence="1">
    <location>
        <begin position="412"/>
        <end position="471"/>
    </location>
</feature>
<dbReference type="EMBL" id="CACVBS010000030">
    <property type="protein sequence ID" value="CAA7260814.1"/>
    <property type="molecule type" value="Genomic_DNA"/>
</dbReference>
<dbReference type="AlphaFoldDB" id="A0A8S0W3D1"/>
<dbReference type="Gene3D" id="2.60.120.260">
    <property type="entry name" value="Galactose-binding domain-like"/>
    <property type="match status" value="1"/>
</dbReference>
<sequence length="683" mass="73790">MKIEVNFANFPAERASPTIVNLSSIVKAPPRAQVGPPFASSCCCRSPQHTASTPSRKISSALVRVAVVLRWNPLTRTSCDDLATLSMTRASLENNNNERLETSSTGSVSPTDSSEPTHHATTADTVISDNSVAGRSTSIYPPIPAYTPSSSYDPPLPPSGPITILDEGLLRYNSAYGHDGIAVAPRPPEAFPSDRLSFRSSEPPETLPAYGDDEPPRYRRRIENVHGEPQTLAFFFFKFGFFFPAFWVFGTLMLIPPFRSPNPFAHHAFESTWPPNNDSFIAWCNERVRTEEEKEEYLHLMRKSELNQYQSTAHATWGYDDRAVLTFEGVGVKVYGTLPPGTGTAAVDFSLDGRSGLRVWKPSQRSQYVFNELWFDSGVLSAGTHTITMANKGEDNDMDFRLDRVVVELVAPSASSTTTPNNPPATTTPQAQGSSSTTAPLPSTSATNGNPNLSPSSGSSVSGSSTSSIPPSVVVTTVGSQTIISTVFQTPATSVLGSSADPTNISAAAESSSNSTPTIVGAVVGVVVFLLLVLGLLFYWRRRKAAARREYSDSAGESGIARPMAQNGVTPFTVPPPTSETHADSLTNSYGKSQTISQRNLLQTAPPPSSGRQPSSPSESQSSAHSQLGHPMNAEMLPEKHSYTLHRQGLISPTFTHDTDPTLVYVRDDRAESERPPSYYPRQ</sequence>
<organism evidence="3 4">
    <name type="scientific">Cyclocybe aegerita</name>
    <name type="common">Black poplar mushroom</name>
    <name type="synonym">Agrocybe aegerita</name>
    <dbReference type="NCBI Taxonomy" id="1973307"/>
    <lineage>
        <taxon>Eukaryota</taxon>
        <taxon>Fungi</taxon>
        <taxon>Dikarya</taxon>
        <taxon>Basidiomycota</taxon>
        <taxon>Agaricomycotina</taxon>
        <taxon>Agaricomycetes</taxon>
        <taxon>Agaricomycetidae</taxon>
        <taxon>Agaricales</taxon>
        <taxon>Agaricineae</taxon>
        <taxon>Bolbitiaceae</taxon>
        <taxon>Cyclocybe</taxon>
    </lineage>
</organism>